<dbReference type="GeneID" id="105226207"/>
<dbReference type="RefSeq" id="XP_011203327.2">
    <property type="nucleotide sequence ID" value="XM_011205025.4"/>
</dbReference>
<evidence type="ECO:0000313" key="2">
    <source>
        <dbReference type="EMBL" id="JAC57069.1"/>
    </source>
</evidence>
<sequence>MRIIPWVFLLSAVISVAYAASSVWGTANSTDAVIYQKNIVHPGIPNVVQTFFFSIPESYQSNNRVISSIRLDDGFKNTTGPTNTLISGGPSWTFGIVQMVTQRSYGLNVTVVVYGKYVL</sequence>
<dbReference type="OrthoDB" id="8192785at2759"/>
<feature type="signal peptide" evidence="1">
    <location>
        <begin position="1"/>
        <end position="19"/>
    </location>
</feature>
<evidence type="ECO:0000256" key="1">
    <source>
        <dbReference type="SAM" id="SignalP"/>
    </source>
</evidence>
<dbReference type="EMBL" id="GAKP01001883">
    <property type="protein sequence ID" value="JAC57069.1"/>
    <property type="molecule type" value="Transcribed_RNA"/>
</dbReference>
<keyword evidence="1" id="KW-0732">Signal</keyword>
<dbReference type="PANTHER" id="PTHR37685:SF1">
    <property type="entry name" value="GEO11136P1-RELATED"/>
    <property type="match status" value="1"/>
</dbReference>
<protein>
    <recommendedName>
        <fullName evidence="3">Salivary secreted peptide</fullName>
    </recommendedName>
</protein>
<organism evidence="2">
    <name type="scientific">Bactrocera dorsalis</name>
    <name type="common">Oriental fruit fly</name>
    <name type="synonym">Dacus dorsalis</name>
    <dbReference type="NCBI Taxonomy" id="27457"/>
    <lineage>
        <taxon>Eukaryota</taxon>
        <taxon>Metazoa</taxon>
        <taxon>Ecdysozoa</taxon>
        <taxon>Arthropoda</taxon>
        <taxon>Hexapoda</taxon>
        <taxon>Insecta</taxon>
        <taxon>Pterygota</taxon>
        <taxon>Neoptera</taxon>
        <taxon>Endopterygota</taxon>
        <taxon>Diptera</taxon>
        <taxon>Brachycera</taxon>
        <taxon>Muscomorpha</taxon>
        <taxon>Tephritoidea</taxon>
        <taxon>Tephritidae</taxon>
        <taxon>Bactrocera</taxon>
        <taxon>Bactrocera</taxon>
    </lineage>
</organism>
<dbReference type="InterPro" id="IPR031734">
    <property type="entry name" value="MBF2"/>
</dbReference>
<name>A0A034WR00_BACDO</name>
<dbReference type="PANTHER" id="PTHR37685">
    <property type="entry name" value="GEO11136P1-RELATED"/>
    <property type="match status" value="1"/>
</dbReference>
<dbReference type="Pfam" id="PF15868">
    <property type="entry name" value="MBF2"/>
    <property type="match status" value="1"/>
</dbReference>
<accession>A0A034WR00</accession>
<evidence type="ECO:0008006" key="3">
    <source>
        <dbReference type="Google" id="ProtNLM"/>
    </source>
</evidence>
<dbReference type="KEGG" id="bdr:105226207"/>
<proteinExistence type="predicted"/>
<dbReference type="AlphaFoldDB" id="A0A034WR00"/>
<feature type="chain" id="PRO_5044537581" description="Salivary secreted peptide" evidence="1">
    <location>
        <begin position="20"/>
        <end position="119"/>
    </location>
</feature>
<reference evidence="2" key="1">
    <citation type="journal article" date="2014" name="BMC Genomics">
        <title>Characterizing the developmental transcriptome of the oriental fruit fly, Bactrocera dorsalis (Diptera: Tephritidae) through comparative genomic analysis with Drosophila melanogaster utilizing modENCODE datasets.</title>
        <authorList>
            <person name="Geib S.M."/>
            <person name="Calla B."/>
            <person name="Hall B."/>
            <person name="Hou S."/>
            <person name="Manoukis N.C."/>
        </authorList>
    </citation>
    <scope>NUCLEOTIDE SEQUENCE</scope>
    <source>
        <strain evidence="2">Punador</strain>
    </source>
</reference>